<keyword evidence="5" id="KW-1185">Reference proteome</keyword>
<feature type="compositionally biased region" description="Polar residues" evidence="3">
    <location>
        <begin position="96"/>
        <end position="105"/>
    </location>
</feature>
<feature type="region of interest" description="Disordered" evidence="3">
    <location>
        <begin position="369"/>
        <end position="404"/>
    </location>
</feature>
<feature type="region of interest" description="Disordered" evidence="3">
    <location>
        <begin position="195"/>
        <end position="223"/>
    </location>
</feature>
<proteinExistence type="predicted"/>
<dbReference type="InterPro" id="IPR029266">
    <property type="entry name" value="FAM217"/>
</dbReference>
<feature type="compositionally biased region" description="Acidic residues" evidence="3">
    <location>
        <begin position="197"/>
        <end position="208"/>
    </location>
</feature>
<dbReference type="GO" id="GO:0007155">
    <property type="term" value="P:cell adhesion"/>
    <property type="evidence" value="ECO:0007669"/>
    <property type="project" value="InterPro"/>
</dbReference>
<dbReference type="PANTHER" id="PTHR22145:SF3">
    <property type="entry name" value="PROTEIN FAM217B"/>
    <property type="match status" value="1"/>
</dbReference>
<dbReference type="PROSITE" id="PS00232">
    <property type="entry name" value="CADHERIN_1"/>
    <property type="match status" value="1"/>
</dbReference>
<reference evidence="4 5" key="1">
    <citation type="journal article" date="2024" name="Proc. Natl. Acad. Sci. U.S.A.">
        <title>The genetic regulatory architecture and epigenomic basis for age-related changes in rattlesnake venom.</title>
        <authorList>
            <person name="Hogan M.P."/>
            <person name="Holding M.L."/>
            <person name="Nystrom G.S."/>
            <person name="Colston T.J."/>
            <person name="Bartlett D.A."/>
            <person name="Mason A.J."/>
            <person name="Ellsworth S.A."/>
            <person name="Rautsaw R.M."/>
            <person name="Lawrence K.C."/>
            <person name="Strickland J.L."/>
            <person name="He B."/>
            <person name="Fraser P."/>
            <person name="Margres M.J."/>
            <person name="Gilbert D.M."/>
            <person name="Gibbs H.L."/>
            <person name="Parkinson C.L."/>
            <person name="Rokyta D.R."/>
        </authorList>
    </citation>
    <scope>NUCLEOTIDE SEQUENCE [LARGE SCALE GENOMIC DNA]</scope>
    <source>
        <strain evidence="4">DRR0105</strain>
    </source>
</reference>
<evidence type="ECO:0000256" key="2">
    <source>
        <dbReference type="ARBA" id="ARBA00023136"/>
    </source>
</evidence>
<organism evidence="4 5">
    <name type="scientific">Crotalus adamanteus</name>
    <name type="common">Eastern diamondback rattlesnake</name>
    <dbReference type="NCBI Taxonomy" id="8729"/>
    <lineage>
        <taxon>Eukaryota</taxon>
        <taxon>Metazoa</taxon>
        <taxon>Chordata</taxon>
        <taxon>Craniata</taxon>
        <taxon>Vertebrata</taxon>
        <taxon>Euteleostomi</taxon>
        <taxon>Lepidosauria</taxon>
        <taxon>Squamata</taxon>
        <taxon>Bifurcata</taxon>
        <taxon>Unidentata</taxon>
        <taxon>Episquamata</taxon>
        <taxon>Toxicofera</taxon>
        <taxon>Serpentes</taxon>
        <taxon>Colubroidea</taxon>
        <taxon>Viperidae</taxon>
        <taxon>Crotalinae</taxon>
        <taxon>Crotalus</taxon>
    </lineage>
</organism>
<gene>
    <name evidence="4" type="ORF">NXF25_009690</name>
</gene>
<dbReference type="AlphaFoldDB" id="A0AAW1BSA6"/>
<protein>
    <recommendedName>
        <fullName evidence="6">Protein FAM217B</fullName>
    </recommendedName>
</protein>
<feature type="compositionally biased region" description="Polar residues" evidence="3">
    <location>
        <begin position="370"/>
        <end position="392"/>
    </location>
</feature>
<evidence type="ECO:0000313" key="4">
    <source>
        <dbReference type="EMBL" id="KAK9404863.1"/>
    </source>
</evidence>
<evidence type="ECO:0008006" key="6">
    <source>
        <dbReference type="Google" id="ProtNLM"/>
    </source>
</evidence>
<evidence type="ECO:0000256" key="3">
    <source>
        <dbReference type="SAM" id="MobiDB-lite"/>
    </source>
</evidence>
<dbReference type="Pfam" id="PF15344">
    <property type="entry name" value="FAM217"/>
    <property type="match status" value="1"/>
</dbReference>
<dbReference type="PANTHER" id="PTHR22145">
    <property type="entry name" value="SI:CH211-266K22.6"/>
    <property type="match status" value="1"/>
</dbReference>
<comment type="caution">
    <text evidence="4">The sequence shown here is derived from an EMBL/GenBank/DDBJ whole genome shotgun (WGS) entry which is preliminary data.</text>
</comment>
<sequence>MGPSIGGYPVSLRRGSLQNLVHETHEGSGMVTSSGGKNHPSTKELKKSTFLKPSSKRPGKNTSAIAGKAPVEAADRQITAQYKETKQVYEGHYPTSLTNTCTSSHRVPRPKREHLDRKNHEAGDNKILPAFKDVSWSPSSGTEDAMVQGIYCRQKGNLERNSGEQMEEAGPSSLSCQDATIEAMFLDFGSLQMMKEEDSEEDDASDLSDSERIPIPPSPCTLPELNLRAEEIDPVCFEHDFETQRKQPDYHYTDFLPPPFNSWDLKGLAAFINTECKSEPRPEPTGFLEKYVDRLLELEWLQMQTVQAEKGKVTKARAQTAPSILRSLKSSGKSKLLHSPLANKQLTLHGNFPRVPIAGGLKKDFHGERTNQVTSPESQLKTIGPTHGSSAYQRRPAEAKSGTKKCPAVKQHLASRHSFEIQECSMIHGAGNVYFEVHDKKANKGLAKPLNVIIPILDINDNVPQFSQREFNIIIKGNYHKSE</sequence>
<evidence type="ECO:0000313" key="5">
    <source>
        <dbReference type="Proteomes" id="UP001474421"/>
    </source>
</evidence>
<keyword evidence="2" id="KW-0472">Membrane</keyword>
<evidence type="ECO:0000256" key="1">
    <source>
        <dbReference type="ARBA" id="ARBA00004370"/>
    </source>
</evidence>
<feature type="region of interest" description="Disordered" evidence="3">
    <location>
        <begin position="96"/>
        <end position="119"/>
    </location>
</feature>
<feature type="region of interest" description="Disordered" evidence="3">
    <location>
        <begin position="27"/>
        <end position="71"/>
    </location>
</feature>
<dbReference type="GO" id="GO:0005886">
    <property type="term" value="C:plasma membrane"/>
    <property type="evidence" value="ECO:0007669"/>
    <property type="project" value="InterPro"/>
</dbReference>
<dbReference type="InterPro" id="IPR020894">
    <property type="entry name" value="Cadherin_CS"/>
</dbReference>
<name>A0AAW1BSA6_CROAD</name>
<dbReference type="Proteomes" id="UP001474421">
    <property type="component" value="Unassembled WGS sequence"/>
</dbReference>
<accession>A0AAW1BSA6</accession>
<dbReference type="EMBL" id="JAOTOJ010000003">
    <property type="protein sequence ID" value="KAK9404863.1"/>
    <property type="molecule type" value="Genomic_DNA"/>
</dbReference>
<comment type="subcellular location">
    <subcellularLocation>
        <location evidence="1">Membrane</location>
    </subcellularLocation>
</comment>